<feature type="transmembrane region" description="Helical" evidence="1">
    <location>
        <begin position="12"/>
        <end position="32"/>
    </location>
</feature>
<keyword evidence="1" id="KW-1133">Transmembrane helix</keyword>
<feature type="transmembrane region" description="Helical" evidence="1">
    <location>
        <begin position="38"/>
        <end position="56"/>
    </location>
</feature>
<keyword evidence="1" id="KW-0472">Membrane</keyword>
<proteinExistence type="predicted"/>
<sequence>MTTRGVWSRAAGPSWCLPVAGVILLVVVLLAIAGGPAWWMWAPVFFAVCTAGCGLVRVSGDAGGVRVACGPVPVRTVALEKIEKAEAGYARLMDMGGFGYRIMPGRHALALRPGDALWLTLTSGREFVITVDDAASAASLINRLRKEG</sequence>
<name>A0A7X5WZW1_STRMQ</name>
<organism evidence="2 3">
    <name type="scientific">Streptomyces malaysiensis</name>
    <dbReference type="NCBI Taxonomy" id="92644"/>
    <lineage>
        <taxon>Bacteria</taxon>
        <taxon>Bacillati</taxon>
        <taxon>Actinomycetota</taxon>
        <taxon>Actinomycetes</taxon>
        <taxon>Kitasatosporales</taxon>
        <taxon>Streptomycetaceae</taxon>
        <taxon>Streptomyces</taxon>
        <taxon>Streptomyces violaceusniger group</taxon>
    </lineage>
</organism>
<dbReference type="Proteomes" id="UP000536624">
    <property type="component" value="Unassembled WGS sequence"/>
</dbReference>
<evidence type="ECO:0000256" key="1">
    <source>
        <dbReference type="SAM" id="Phobius"/>
    </source>
</evidence>
<keyword evidence="1" id="KW-0812">Transmembrane</keyword>
<protein>
    <recommendedName>
        <fullName evidence="4">Lipoprotein</fullName>
    </recommendedName>
</protein>
<dbReference type="EMBL" id="JAALLH010000001">
    <property type="protein sequence ID" value="NIY64081.1"/>
    <property type="molecule type" value="Genomic_DNA"/>
</dbReference>
<evidence type="ECO:0000313" key="2">
    <source>
        <dbReference type="EMBL" id="NIY64081.1"/>
    </source>
</evidence>
<evidence type="ECO:0008006" key="4">
    <source>
        <dbReference type="Google" id="ProtNLM"/>
    </source>
</evidence>
<comment type="caution">
    <text evidence="2">The sequence shown here is derived from an EMBL/GenBank/DDBJ whole genome shotgun (WGS) entry which is preliminary data.</text>
</comment>
<evidence type="ECO:0000313" key="3">
    <source>
        <dbReference type="Proteomes" id="UP000536624"/>
    </source>
</evidence>
<accession>A0A7X5WZW1</accession>
<gene>
    <name evidence="2" type="ORF">SMALB_2029</name>
</gene>
<dbReference type="AlphaFoldDB" id="A0A7X5WZW1"/>
<dbReference type="RefSeq" id="WP_167500714.1">
    <property type="nucleotide sequence ID" value="NZ_JAALLH010000001.1"/>
</dbReference>
<reference evidence="2 3" key="1">
    <citation type="submission" date="2020-02" db="EMBL/GenBank/DDBJ databases">
        <title>Streptomyces malaysiensis DSM14702 (JHCC583434, PFL_A843) Genome sequencing and assembly.</title>
        <authorList>
            <person name="Samborskyy M."/>
        </authorList>
    </citation>
    <scope>NUCLEOTIDE SEQUENCE [LARGE SCALE GENOMIC DNA]</scope>
    <source>
        <strain evidence="2 3">DSM 14702</strain>
    </source>
</reference>